<dbReference type="InterPro" id="IPR004358">
    <property type="entry name" value="Sig_transdc_His_kin-like_C"/>
</dbReference>
<keyword evidence="8" id="KW-0812">Transmembrane</keyword>
<dbReference type="InterPro" id="IPR000014">
    <property type="entry name" value="PAS"/>
</dbReference>
<dbReference type="InterPro" id="IPR003018">
    <property type="entry name" value="GAF"/>
</dbReference>
<comment type="caution">
    <text evidence="12">The sequence shown here is derived from an EMBL/GenBank/DDBJ whole genome shotgun (WGS) entry which is preliminary data.</text>
</comment>
<dbReference type="InterPro" id="IPR036097">
    <property type="entry name" value="HisK_dim/P_sf"/>
</dbReference>
<dbReference type="PRINTS" id="PR00344">
    <property type="entry name" value="BCTRLSENSOR"/>
</dbReference>
<evidence type="ECO:0000256" key="5">
    <source>
        <dbReference type="ARBA" id="ARBA00022777"/>
    </source>
</evidence>
<feature type="coiled-coil region" evidence="7">
    <location>
        <begin position="1031"/>
        <end position="1058"/>
    </location>
</feature>
<dbReference type="InterPro" id="IPR035965">
    <property type="entry name" value="PAS-like_dom_sf"/>
</dbReference>
<dbReference type="InterPro" id="IPR000700">
    <property type="entry name" value="PAS-assoc_C"/>
</dbReference>
<feature type="transmembrane region" description="Helical" evidence="8">
    <location>
        <begin position="25"/>
        <end position="43"/>
    </location>
</feature>
<dbReference type="Pfam" id="PF00512">
    <property type="entry name" value="HisKA"/>
    <property type="match status" value="1"/>
</dbReference>
<feature type="domain" description="PAC" evidence="11">
    <location>
        <begin position="687"/>
        <end position="739"/>
    </location>
</feature>
<keyword evidence="6" id="KW-0902">Two-component regulatory system</keyword>
<dbReference type="InterPro" id="IPR052162">
    <property type="entry name" value="Sensor_kinase/Photoreceptor"/>
</dbReference>
<dbReference type="Pfam" id="PF08447">
    <property type="entry name" value="PAS_3"/>
    <property type="match status" value="1"/>
</dbReference>
<dbReference type="PROSITE" id="PS50112">
    <property type="entry name" value="PAS"/>
    <property type="match status" value="2"/>
</dbReference>
<dbReference type="Gene3D" id="3.30.450.20">
    <property type="entry name" value="PAS domain"/>
    <property type="match status" value="4"/>
</dbReference>
<dbReference type="SUPFAM" id="SSF55874">
    <property type="entry name" value="ATPase domain of HSP90 chaperone/DNA topoisomerase II/histidine kinase"/>
    <property type="match status" value="1"/>
</dbReference>
<dbReference type="NCBIfam" id="TIGR00229">
    <property type="entry name" value="sensory_box"/>
    <property type="match status" value="3"/>
</dbReference>
<dbReference type="CDD" id="cd00130">
    <property type="entry name" value="PAS"/>
    <property type="match status" value="2"/>
</dbReference>
<dbReference type="InterPro" id="IPR013655">
    <property type="entry name" value="PAS_fold_3"/>
</dbReference>
<evidence type="ECO:0000256" key="1">
    <source>
        <dbReference type="ARBA" id="ARBA00000085"/>
    </source>
</evidence>
<evidence type="ECO:0000256" key="7">
    <source>
        <dbReference type="SAM" id="Coils"/>
    </source>
</evidence>
<keyword evidence="8" id="KW-1133">Transmembrane helix</keyword>
<evidence type="ECO:0000256" key="3">
    <source>
        <dbReference type="ARBA" id="ARBA00022553"/>
    </source>
</evidence>
<evidence type="ECO:0000256" key="2">
    <source>
        <dbReference type="ARBA" id="ARBA00012438"/>
    </source>
</evidence>
<dbReference type="InterPro" id="IPR005467">
    <property type="entry name" value="His_kinase_dom"/>
</dbReference>
<keyword evidence="3" id="KW-0597">Phosphoprotein</keyword>
<dbReference type="Pfam" id="PF01590">
    <property type="entry name" value="GAF"/>
    <property type="match status" value="1"/>
</dbReference>
<dbReference type="PANTHER" id="PTHR43304">
    <property type="entry name" value="PHYTOCHROME-LIKE PROTEIN CPH1"/>
    <property type="match status" value="1"/>
</dbReference>
<proteinExistence type="predicted"/>
<keyword evidence="13" id="KW-1185">Reference proteome</keyword>
<dbReference type="SUPFAM" id="SSF55785">
    <property type="entry name" value="PYP-like sensor domain (PAS domain)"/>
    <property type="match status" value="4"/>
</dbReference>
<feature type="transmembrane region" description="Helical" evidence="8">
    <location>
        <begin position="173"/>
        <end position="190"/>
    </location>
</feature>
<feature type="domain" description="PAS" evidence="10">
    <location>
        <begin position="483"/>
        <end position="552"/>
    </location>
</feature>
<feature type="domain" description="PAC" evidence="11">
    <location>
        <begin position="423"/>
        <end position="475"/>
    </location>
</feature>
<name>A0ABW6ID80_9CYAN</name>
<dbReference type="SMART" id="SM00065">
    <property type="entry name" value="GAF"/>
    <property type="match status" value="1"/>
</dbReference>
<dbReference type="InterPro" id="IPR036890">
    <property type="entry name" value="HATPase_C_sf"/>
</dbReference>
<feature type="transmembrane region" description="Helical" evidence="8">
    <location>
        <begin position="143"/>
        <end position="161"/>
    </location>
</feature>
<dbReference type="Gene3D" id="2.10.70.100">
    <property type="match status" value="1"/>
</dbReference>
<evidence type="ECO:0000259" key="9">
    <source>
        <dbReference type="PROSITE" id="PS50109"/>
    </source>
</evidence>
<reference evidence="12 13" key="1">
    <citation type="submission" date="2024-10" db="EMBL/GenBank/DDBJ databases">
        <authorList>
            <person name="Ratan Roy A."/>
            <person name="Morales Sandoval P.H."/>
            <person name="De Los Santos Villalobos S."/>
            <person name="Chakraborty S."/>
            <person name="Mukherjee J."/>
        </authorList>
    </citation>
    <scope>NUCLEOTIDE SEQUENCE [LARGE SCALE GENOMIC DNA]</scope>
    <source>
        <strain evidence="12 13">S1</strain>
    </source>
</reference>
<dbReference type="InterPro" id="IPR001610">
    <property type="entry name" value="PAC"/>
</dbReference>
<dbReference type="Gene3D" id="3.30.450.40">
    <property type="match status" value="1"/>
</dbReference>
<dbReference type="PROSITE" id="PS50113">
    <property type="entry name" value="PAC"/>
    <property type="match status" value="2"/>
</dbReference>
<sequence>MHDEFLEVNLAPPAKTVNVLRHGSWFTGIIVIAIALLALAGWVLDIDVLISVVPGRVSMKPNTALGLIANSTALLFWHRRSRQSVGHPRSLVKQTALILAVGVCILGLLTLLEYSPGLDLGIDQLIFEGSPDAVDATIGGRPAPNTAITFMMTGSASWLLLQNRYRAAQGLSAAAFFSALLALTGHLYSVTDFYQVGSVTGMAVQTAIAFLLLALGILLARTDQGWMRHFSSGYDGGIMMRRMLPLMIVLPTLLGFGIAIIYDALALFPEGAFALRSVLGVTLFSAVIWWNGRLLNQLDAQRETMQRRFTDELEAQVATRTAELRKANQTLQAENARRQQVEASLRASETRTRRAIQFAPFPIVIHAEDGEILAISQTLADITGYSAAEIPTITDWTERAYGERRAIARAVIDQLYHIGDRVQDGEFAVQTKTGETCIWDFSSAPLGRMADGRRLVISMAADITRRKQMETELAESRVQLQRQLAELETIYQSAPIGLNVLDRDLRFVRINQRLADINGYSVEAHIGRTVQELLPDLADTAEQLLRPVLATGEPLLNVEIRGETPAQPGVQRIWCESFLPLKEGDRIIGINTVCEEITEQRRTQLALQAARFQLEAALEAGAVYPWQLNFQENRVITNRYLAELFGLDPAAATTGFSIEQGMNIIHEGDRPQVEQVLQTAIATGKNYQAEFRICPLNREEKWVLSQGKVNLDAEGNPSELVGVVVDITGRKQMELAQRESETRYRTLFETIQDGFCIVEVLFDPNGHPIDYYFVDVNPAFEQQTGLREAAGKTALELVPGLESHWAEIYGEVVRTGQSVRFDNVAEAINRWFEVHAFPLTNQDSTQVAVLFREVSDRKRAEAALAERAAQQAIVAKIGQQALAHENLDAFLHWVIQRVAEVLHVEYCKLLELLPNDQGFLLRAGIGWQDGLVGEAIVPGGRDSQAGYTLLTQEPIIVEDLRTDGRFNGPELLSSHGVISGMSTVIGDIENHPFGVIGVHTRAQRRFTKNDVNFLQTIANILAESIANHQSKQEIRRINASLERRVEERTEQLVEVNQELESFAYSVSHDLRAPLRAIEGLARIFQEDYGDRLDEAGHEYTQMLIDSAAQMDGLIRDLLSYSRLGRRDIQLSAVDLGVLIPQVWRELGVTFNEPQPQITLDESLPVVLAQRTVLRQVIANLLTNAVKFVEPGTIPTLHIWAENQDGWVQVWVEDNGVGIAPRHQERIFRPFERLFGIEQYPGTGIGLAIVQRGIARMGGQVGVESTLEQGSRFWFRLRQG</sequence>
<dbReference type="Pfam" id="PF13188">
    <property type="entry name" value="PAS_8"/>
    <property type="match status" value="1"/>
</dbReference>
<feature type="transmembrane region" description="Helical" evidence="8">
    <location>
        <begin position="63"/>
        <end position="79"/>
    </location>
</feature>
<evidence type="ECO:0000256" key="6">
    <source>
        <dbReference type="ARBA" id="ARBA00023012"/>
    </source>
</evidence>
<feature type="transmembrane region" description="Helical" evidence="8">
    <location>
        <begin position="91"/>
        <end position="112"/>
    </location>
</feature>
<dbReference type="SMART" id="SM00086">
    <property type="entry name" value="PAC"/>
    <property type="match status" value="2"/>
</dbReference>
<dbReference type="InterPro" id="IPR013656">
    <property type="entry name" value="PAS_4"/>
</dbReference>
<evidence type="ECO:0000313" key="12">
    <source>
        <dbReference type="EMBL" id="MFE4105822.1"/>
    </source>
</evidence>
<evidence type="ECO:0000256" key="4">
    <source>
        <dbReference type="ARBA" id="ARBA00022679"/>
    </source>
</evidence>
<dbReference type="SMART" id="SM00387">
    <property type="entry name" value="HATPase_c"/>
    <property type="match status" value="1"/>
</dbReference>
<dbReference type="EC" id="2.7.13.3" evidence="2"/>
<keyword evidence="7" id="KW-0175">Coiled coil</keyword>
<accession>A0ABW6ID80</accession>
<dbReference type="Pfam" id="PF13426">
    <property type="entry name" value="PAS_9"/>
    <property type="match status" value="1"/>
</dbReference>
<feature type="domain" description="Histidine kinase" evidence="9">
    <location>
        <begin position="1065"/>
        <end position="1279"/>
    </location>
</feature>
<feature type="transmembrane region" description="Helical" evidence="8">
    <location>
        <begin position="202"/>
        <end position="222"/>
    </location>
</feature>
<dbReference type="Pfam" id="PF08448">
    <property type="entry name" value="PAS_4"/>
    <property type="match status" value="1"/>
</dbReference>
<dbReference type="RefSeq" id="WP_377962984.1">
    <property type="nucleotide sequence ID" value="NZ_JBHZOL010000036.1"/>
</dbReference>
<dbReference type="PROSITE" id="PS50109">
    <property type="entry name" value="HIS_KIN"/>
    <property type="match status" value="1"/>
</dbReference>
<evidence type="ECO:0000313" key="13">
    <source>
        <dbReference type="Proteomes" id="UP001600165"/>
    </source>
</evidence>
<dbReference type="InterPro" id="IPR003661">
    <property type="entry name" value="HisK_dim/P_dom"/>
</dbReference>
<protein>
    <recommendedName>
        <fullName evidence="2">histidine kinase</fullName>
        <ecNumber evidence="2">2.7.13.3</ecNumber>
    </recommendedName>
</protein>
<dbReference type="Proteomes" id="UP001600165">
    <property type="component" value="Unassembled WGS sequence"/>
</dbReference>
<dbReference type="CDD" id="cd00082">
    <property type="entry name" value="HisKA"/>
    <property type="match status" value="1"/>
</dbReference>
<dbReference type="InterPro" id="IPR029016">
    <property type="entry name" value="GAF-like_dom_sf"/>
</dbReference>
<feature type="domain" description="PAS" evidence="10">
    <location>
        <begin position="348"/>
        <end position="390"/>
    </location>
</feature>
<feature type="coiled-coil region" evidence="7">
    <location>
        <begin position="324"/>
        <end position="351"/>
    </location>
</feature>
<dbReference type="SUPFAM" id="SSF47384">
    <property type="entry name" value="Homodimeric domain of signal transducing histidine kinase"/>
    <property type="match status" value="1"/>
</dbReference>
<evidence type="ECO:0000259" key="10">
    <source>
        <dbReference type="PROSITE" id="PS50112"/>
    </source>
</evidence>
<dbReference type="SMART" id="SM00091">
    <property type="entry name" value="PAS"/>
    <property type="match status" value="4"/>
</dbReference>
<keyword evidence="8" id="KW-0472">Membrane</keyword>
<gene>
    <name evidence="12" type="ORF">ACFVKH_06010</name>
</gene>
<dbReference type="SUPFAM" id="SSF55781">
    <property type="entry name" value="GAF domain-like"/>
    <property type="match status" value="1"/>
</dbReference>
<evidence type="ECO:0000256" key="8">
    <source>
        <dbReference type="SAM" id="Phobius"/>
    </source>
</evidence>
<organism evidence="12 13">
    <name type="scientific">Almyronema epifaneia S1</name>
    <dbReference type="NCBI Taxonomy" id="2991925"/>
    <lineage>
        <taxon>Bacteria</taxon>
        <taxon>Bacillati</taxon>
        <taxon>Cyanobacteriota</taxon>
        <taxon>Cyanophyceae</taxon>
        <taxon>Nodosilineales</taxon>
        <taxon>Nodosilineaceae</taxon>
        <taxon>Almyronema</taxon>
        <taxon>Almyronema epifaneia</taxon>
    </lineage>
</organism>
<dbReference type="Gene3D" id="3.30.565.10">
    <property type="entry name" value="Histidine kinase-like ATPase, C-terminal domain"/>
    <property type="match status" value="1"/>
</dbReference>
<dbReference type="Gene3D" id="1.10.287.130">
    <property type="match status" value="1"/>
</dbReference>
<feature type="transmembrane region" description="Helical" evidence="8">
    <location>
        <begin position="243"/>
        <end position="262"/>
    </location>
</feature>
<dbReference type="Pfam" id="PF02518">
    <property type="entry name" value="HATPase_c"/>
    <property type="match status" value="1"/>
</dbReference>
<evidence type="ECO:0000259" key="11">
    <source>
        <dbReference type="PROSITE" id="PS50113"/>
    </source>
</evidence>
<dbReference type="InterPro" id="IPR003594">
    <property type="entry name" value="HATPase_dom"/>
</dbReference>
<dbReference type="EMBL" id="JBHZOL010000036">
    <property type="protein sequence ID" value="MFE4105822.1"/>
    <property type="molecule type" value="Genomic_DNA"/>
</dbReference>
<keyword evidence="5" id="KW-0418">Kinase</keyword>
<dbReference type="PANTHER" id="PTHR43304:SF1">
    <property type="entry name" value="PAC DOMAIN-CONTAINING PROTEIN"/>
    <property type="match status" value="1"/>
</dbReference>
<comment type="catalytic activity">
    <reaction evidence="1">
        <text>ATP + protein L-histidine = ADP + protein N-phospho-L-histidine.</text>
        <dbReference type="EC" id="2.7.13.3"/>
    </reaction>
</comment>
<keyword evidence="4" id="KW-0808">Transferase</keyword>
<dbReference type="SMART" id="SM00388">
    <property type="entry name" value="HisKA"/>
    <property type="match status" value="1"/>
</dbReference>